<reference evidence="6" key="1">
    <citation type="submission" date="2025-08" db="UniProtKB">
        <authorList>
            <consortium name="RefSeq"/>
        </authorList>
    </citation>
    <scope>IDENTIFICATION</scope>
</reference>
<dbReference type="Proteomes" id="UP000694867">
    <property type="component" value="Unplaced"/>
</dbReference>
<feature type="compositionally biased region" description="Basic and acidic residues" evidence="4">
    <location>
        <begin position="772"/>
        <end position="788"/>
    </location>
</feature>
<comment type="similarity">
    <text evidence="1">Belongs to the heat shock protein 70 family.</text>
</comment>
<dbReference type="InterPro" id="IPR013126">
    <property type="entry name" value="Hsp_70_fam"/>
</dbReference>
<dbReference type="FunFam" id="3.30.420.40:FF:000495">
    <property type="entry name" value="Heat shock protein 4b"/>
    <property type="match status" value="1"/>
</dbReference>
<dbReference type="FunFam" id="3.90.640.10:FF:000004">
    <property type="entry name" value="Heat shock 70 kDa protein 4"/>
    <property type="match status" value="1"/>
</dbReference>
<organism evidence="5 6">
    <name type="scientific">Galendromus occidentalis</name>
    <name type="common">western predatory mite</name>
    <dbReference type="NCBI Taxonomy" id="34638"/>
    <lineage>
        <taxon>Eukaryota</taxon>
        <taxon>Metazoa</taxon>
        <taxon>Ecdysozoa</taxon>
        <taxon>Arthropoda</taxon>
        <taxon>Chelicerata</taxon>
        <taxon>Arachnida</taxon>
        <taxon>Acari</taxon>
        <taxon>Parasitiformes</taxon>
        <taxon>Mesostigmata</taxon>
        <taxon>Gamasina</taxon>
        <taxon>Phytoseioidea</taxon>
        <taxon>Phytoseiidae</taxon>
        <taxon>Typhlodrominae</taxon>
        <taxon>Galendromus</taxon>
    </lineage>
</organism>
<evidence type="ECO:0000256" key="4">
    <source>
        <dbReference type="SAM" id="MobiDB-lite"/>
    </source>
</evidence>
<dbReference type="KEGG" id="goe:100908060"/>
<dbReference type="GO" id="GO:0005829">
    <property type="term" value="C:cytosol"/>
    <property type="evidence" value="ECO:0007669"/>
    <property type="project" value="TreeGrafter"/>
</dbReference>
<dbReference type="AlphaFoldDB" id="A0AAJ6QL07"/>
<dbReference type="GO" id="GO:0005524">
    <property type="term" value="F:ATP binding"/>
    <property type="evidence" value="ECO:0007669"/>
    <property type="project" value="UniProtKB-KW"/>
</dbReference>
<dbReference type="Pfam" id="PF00012">
    <property type="entry name" value="HSP70"/>
    <property type="match status" value="1"/>
</dbReference>
<keyword evidence="6" id="KW-0346">Stress response</keyword>
<dbReference type="GO" id="GO:0005634">
    <property type="term" value="C:nucleus"/>
    <property type="evidence" value="ECO:0007669"/>
    <property type="project" value="TreeGrafter"/>
</dbReference>
<dbReference type="Gene3D" id="2.60.34.10">
    <property type="entry name" value="Substrate Binding Domain Of DNAk, Chain A, domain 1"/>
    <property type="match status" value="1"/>
</dbReference>
<keyword evidence="2" id="KW-0547">Nucleotide-binding</keyword>
<dbReference type="SUPFAM" id="SSF100920">
    <property type="entry name" value="Heat shock protein 70kD (HSP70), peptide-binding domain"/>
    <property type="match status" value="1"/>
</dbReference>
<dbReference type="PROSITE" id="PS00329">
    <property type="entry name" value="HSP70_2"/>
    <property type="match status" value="1"/>
</dbReference>
<name>A0AAJ6QL07_9ACAR</name>
<protein>
    <submittedName>
        <fullName evidence="6">Heat shock 70 kDa protein 4</fullName>
    </submittedName>
</protein>
<feature type="compositionally biased region" description="Basic and acidic residues" evidence="4">
    <location>
        <begin position="503"/>
        <end position="518"/>
    </location>
</feature>
<dbReference type="InterPro" id="IPR043129">
    <property type="entry name" value="ATPase_NBD"/>
</dbReference>
<keyword evidence="5" id="KW-1185">Reference proteome</keyword>
<feature type="region of interest" description="Disordered" evidence="4">
    <location>
        <begin position="752"/>
        <end position="797"/>
    </location>
</feature>
<dbReference type="GeneID" id="100908060"/>
<keyword evidence="3" id="KW-0067">ATP-binding</keyword>
<dbReference type="SUPFAM" id="SSF100934">
    <property type="entry name" value="Heat shock protein 70kD (HSP70), C-terminal subdomain"/>
    <property type="match status" value="1"/>
</dbReference>
<dbReference type="FunFam" id="1.20.1270.10:FF:000002">
    <property type="entry name" value="Heat shock 70 kDa protein 4"/>
    <property type="match status" value="1"/>
</dbReference>
<evidence type="ECO:0000313" key="6">
    <source>
        <dbReference type="RefSeq" id="XP_003738350.1"/>
    </source>
</evidence>
<dbReference type="PRINTS" id="PR00301">
    <property type="entry name" value="HEATSHOCK70"/>
</dbReference>
<evidence type="ECO:0000313" key="5">
    <source>
        <dbReference type="Proteomes" id="UP000694867"/>
    </source>
</evidence>
<dbReference type="Gene3D" id="1.20.1270.10">
    <property type="match status" value="1"/>
</dbReference>
<dbReference type="InterPro" id="IPR029048">
    <property type="entry name" value="HSP70_C_sf"/>
</dbReference>
<dbReference type="Gene3D" id="3.90.640.10">
    <property type="entry name" value="Actin, Chain A, domain 4"/>
    <property type="match status" value="1"/>
</dbReference>
<evidence type="ECO:0000256" key="2">
    <source>
        <dbReference type="ARBA" id="ARBA00022741"/>
    </source>
</evidence>
<dbReference type="FunFam" id="3.30.30.30:FF:000002">
    <property type="entry name" value="Heat shock 70 kDa protein 4"/>
    <property type="match status" value="1"/>
</dbReference>
<dbReference type="FunFam" id="3.30.420.40:FF:000171">
    <property type="entry name" value="Heat shock 70 kDa protein 4"/>
    <property type="match status" value="1"/>
</dbReference>
<proteinExistence type="inferred from homology"/>
<dbReference type="Gene3D" id="3.30.30.30">
    <property type="match status" value="1"/>
</dbReference>
<dbReference type="InterPro" id="IPR018181">
    <property type="entry name" value="Heat_shock_70_CS"/>
</dbReference>
<dbReference type="GO" id="GO:0140662">
    <property type="term" value="F:ATP-dependent protein folding chaperone"/>
    <property type="evidence" value="ECO:0007669"/>
    <property type="project" value="InterPro"/>
</dbReference>
<evidence type="ECO:0000256" key="3">
    <source>
        <dbReference type="ARBA" id="ARBA00022840"/>
    </source>
</evidence>
<dbReference type="PANTHER" id="PTHR45639">
    <property type="entry name" value="HSC70CB, ISOFORM G-RELATED"/>
    <property type="match status" value="1"/>
</dbReference>
<gene>
    <name evidence="6" type="primary">LOC100908060</name>
</gene>
<feature type="region of interest" description="Disordered" evidence="4">
    <location>
        <begin position="503"/>
        <end position="550"/>
    </location>
</feature>
<accession>A0AAJ6QL07</accession>
<dbReference type="InterPro" id="IPR029047">
    <property type="entry name" value="HSP70_peptide-bd_sf"/>
</dbReference>
<dbReference type="SUPFAM" id="SSF53067">
    <property type="entry name" value="Actin-like ATPase domain"/>
    <property type="match status" value="2"/>
</dbReference>
<dbReference type="CDD" id="cd10228">
    <property type="entry name" value="ASKHA_NBD_HSP70_HSPA4_like"/>
    <property type="match status" value="1"/>
</dbReference>
<dbReference type="CTD" id="136035182"/>
<dbReference type="RefSeq" id="XP_003738350.1">
    <property type="nucleotide sequence ID" value="XM_003738302.2"/>
</dbReference>
<evidence type="ECO:0000256" key="1">
    <source>
        <dbReference type="ARBA" id="ARBA00007381"/>
    </source>
</evidence>
<dbReference type="PANTHER" id="PTHR45639:SF4">
    <property type="entry name" value="HSC70CB, ISOFORM G"/>
    <property type="match status" value="1"/>
</dbReference>
<dbReference type="PROSITE" id="PS01036">
    <property type="entry name" value="HSP70_3"/>
    <property type="match status" value="1"/>
</dbReference>
<dbReference type="Gene3D" id="3.30.420.40">
    <property type="match status" value="2"/>
</dbReference>
<sequence length="797" mass="89810">MSVIGFDFGNENCFIAVARAGGIETIANEYSQRVTPSYVGFGDKQRDLGVSAKNKQNTNIKSTIYGFKRYIGRKVSDPVMENEKSVLPYEIVESRDGEVGVCVKYRKQDKKFCSRQITAMLLTKLKQIAEADLHIKVVDCVISVPFFFNDAERRALLDSAKIAGLNCLKLMNETTAVALSYGFYKHDLSEEKPRIVAFVDLGHSALQVSVVAFTKERLKMLACESDVVGGRDFDRVLVEYFCDDFQARYKLDVRSNKRAMIRLYSECEKLKKQMSSIALELPINIECFMEDKDVSGKMKRDQFESLASGILQRIEDTIQRAIAKCRLEDDRILTLEDVESVEIVGGSSRVPAVKAIIRKIFGKEPSTTLNADEAVSRGCALQCAMLSPNFKVKNFSITDLQPYPIAVRVLPKLDPSEGSEYDIFPQYHQVPYSRIISVFRREPFIVEAFYRQEVPFEDKQIAKFHVKVEPRNPEASPEDKVKVKIRVNLNGVFTVVSATLFEKGDESPEPMEEVKDAPMNEGDSAAVNGASDAAPAPAEPEKKKAPSAKQTECKIESVTIDADLEGQGYVMKYLEEEKDMIVADRTEQERLDAKNAVEEYVYEMRDKLADALQDYASDSDKSELSQHLTSTEDWLYGDGEDLATSEYVKRLESLHALGQPIVERYREFQERPRALEEMGAALQKARKALDSFAAGEEQYAHIAKEDMDRLAQQLDTKQAFFDETIGKLNALPKHLPPPVMIHQIREATETFERVANQILSKPKPQPPPPSPPKEEAKEEPMEEAPKEDVPEEPMETA</sequence>